<reference evidence="1" key="2">
    <citation type="submission" date="2020-02" db="EMBL/GenBank/DDBJ databases">
        <authorList>
            <consortium name="NCBI Pathogen Detection Project"/>
        </authorList>
    </citation>
    <scope>NUCLEOTIDE SEQUENCE</scope>
    <source>
        <strain evidence="1">MA.AU168</strain>
    </source>
</reference>
<dbReference type="AlphaFoldDB" id="A0A763SXD4"/>
<dbReference type="RefSeq" id="WP_411158056.1">
    <property type="nucleotide sequence ID" value="NZ_JAFNLH010000067.1"/>
</dbReference>
<dbReference type="EMBL" id="DAAYJT010000023">
    <property type="protein sequence ID" value="HAG4528555.1"/>
    <property type="molecule type" value="Genomic_DNA"/>
</dbReference>
<gene>
    <name evidence="1" type="ORF">G8404_004376</name>
</gene>
<protein>
    <submittedName>
        <fullName evidence="1">Uncharacterized protein</fullName>
    </submittedName>
</protein>
<reference evidence="1" key="1">
    <citation type="journal article" date="2018" name="Genome Biol.">
        <title>SKESA: strategic k-mer extension for scrupulous assemblies.</title>
        <authorList>
            <person name="Souvorov A."/>
            <person name="Agarwala R."/>
            <person name="Lipman D.J."/>
        </authorList>
    </citation>
    <scope>NUCLEOTIDE SEQUENCE</scope>
    <source>
        <strain evidence="1">MA.AU168</strain>
    </source>
</reference>
<organism evidence="1">
    <name type="scientific">Salmonella enterica</name>
    <name type="common">Salmonella choleraesuis</name>
    <dbReference type="NCBI Taxonomy" id="28901"/>
    <lineage>
        <taxon>Bacteria</taxon>
        <taxon>Pseudomonadati</taxon>
        <taxon>Pseudomonadota</taxon>
        <taxon>Gammaproteobacteria</taxon>
        <taxon>Enterobacterales</taxon>
        <taxon>Enterobacteriaceae</taxon>
        <taxon>Salmonella</taxon>
    </lineage>
</organism>
<comment type="caution">
    <text evidence="1">The sequence shown here is derived from an EMBL/GenBank/DDBJ whole genome shotgun (WGS) entry which is preliminary data.</text>
</comment>
<name>A0A763SXD4_SALER</name>
<sequence>MVPAVIDLVWPEIKRVERLLDNESPHQDIPLIFKSIIAVGWNSYLSQQYHNLRAPLVYQAFDFLVKPDSIVGKTMTYNIDDEPVNVTNKLASA</sequence>
<evidence type="ECO:0000313" key="1">
    <source>
        <dbReference type="EMBL" id="HAG4528555.1"/>
    </source>
</evidence>
<accession>A0A763SXD4</accession>
<proteinExistence type="predicted"/>